<dbReference type="Gene3D" id="3.40.1190.20">
    <property type="match status" value="1"/>
</dbReference>
<dbReference type="InterPro" id="IPR011611">
    <property type="entry name" value="PfkB_dom"/>
</dbReference>
<dbReference type="InterPro" id="IPR022463">
    <property type="entry name" value="1-PFruKinase"/>
</dbReference>
<evidence type="ECO:0000256" key="6">
    <source>
        <dbReference type="ARBA" id="ARBA00047745"/>
    </source>
</evidence>
<evidence type="ECO:0000313" key="10">
    <source>
        <dbReference type="EMBL" id="CCO49740.1"/>
    </source>
</evidence>
<gene>
    <name evidence="10" type="primary">fruK</name>
    <name evidence="10" type="ORF">VIBNISOn1_890009</name>
</gene>
<evidence type="ECO:0000256" key="3">
    <source>
        <dbReference type="ARBA" id="ARBA00022741"/>
    </source>
</evidence>
<evidence type="ECO:0000259" key="9">
    <source>
        <dbReference type="Pfam" id="PF00294"/>
    </source>
</evidence>
<protein>
    <recommendedName>
        <fullName evidence="7">Phosphofructokinase</fullName>
    </recommendedName>
</protein>
<dbReference type="GO" id="GO:0005524">
    <property type="term" value="F:ATP binding"/>
    <property type="evidence" value="ECO:0007669"/>
    <property type="project" value="UniProtKB-UniRule"/>
</dbReference>
<reference evidence="10 11" key="1">
    <citation type="journal article" date="2013" name="ISME J.">
        <title>Comparative genomics of pathogenic lineages of Vibrio nigripulchritudo identifies virulence-associated traits.</title>
        <authorList>
            <person name="Goudenege D."/>
            <person name="Labreuche Y."/>
            <person name="Krin E."/>
            <person name="Ansquer D."/>
            <person name="Mangenot S."/>
            <person name="Calteau A."/>
            <person name="Medigue C."/>
            <person name="Mazel D."/>
            <person name="Polz M.F."/>
            <person name="Le Roux F."/>
        </authorList>
    </citation>
    <scope>NUCLEOTIDE SEQUENCE [LARGE SCALE GENOMIC DNA]</scope>
    <source>
        <strain evidence="10 11">SOn1</strain>
    </source>
</reference>
<dbReference type="CDD" id="cd01164">
    <property type="entry name" value="FruK_PfkB_like"/>
    <property type="match status" value="1"/>
</dbReference>
<comment type="similarity">
    <text evidence="1 7 8">Belongs to the carbohydrate kinase PfkB family.</text>
</comment>
<accession>A0AAV2VYR3</accession>
<keyword evidence="4 8" id="KW-0418">Kinase</keyword>
<evidence type="ECO:0000313" key="11">
    <source>
        <dbReference type="Proteomes" id="UP000018211"/>
    </source>
</evidence>
<dbReference type="NCBIfam" id="TIGR03168">
    <property type="entry name" value="1-PFK"/>
    <property type="match status" value="1"/>
</dbReference>
<name>A0AAV2VYR3_9VIBR</name>
<dbReference type="InterPro" id="IPR029056">
    <property type="entry name" value="Ribokinase-like"/>
</dbReference>
<keyword evidence="3 8" id="KW-0547">Nucleotide-binding</keyword>
<dbReference type="GO" id="GO:0005829">
    <property type="term" value="C:cytosol"/>
    <property type="evidence" value="ECO:0007669"/>
    <property type="project" value="TreeGrafter"/>
</dbReference>
<dbReference type="Proteomes" id="UP000018211">
    <property type="component" value="Unassembled WGS sequence"/>
</dbReference>
<evidence type="ECO:0000256" key="7">
    <source>
        <dbReference type="PIRNR" id="PIRNR000535"/>
    </source>
</evidence>
<comment type="catalytic activity">
    <reaction evidence="6 8">
        <text>beta-D-fructose 1-phosphate + ATP = beta-D-fructose 1,6-bisphosphate + ADP + H(+)</text>
        <dbReference type="Rhea" id="RHEA:14213"/>
        <dbReference type="ChEBI" id="CHEBI:15378"/>
        <dbReference type="ChEBI" id="CHEBI:30616"/>
        <dbReference type="ChEBI" id="CHEBI:32966"/>
        <dbReference type="ChEBI" id="CHEBI:138881"/>
        <dbReference type="ChEBI" id="CHEBI:456216"/>
        <dbReference type="EC" id="2.7.1.56"/>
    </reaction>
</comment>
<dbReference type="PROSITE" id="PS00583">
    <property type="entry name" value="PFKB_KINASES_1"/>
    <property type="match status" value="1"/>
</dbReference>
<dbReference type="SUPFAM" id="SSF53613">
    <property type="entry name" value="Ribokinase-like"/>
    <property type="match status" value="1"/>
</dbReference>
<evidence type="ECO:0000256" key="2">
    <source>
        <dbReference type="ARBA" id="ARBA00022679"/>
    </source>
</evidence>
<evidence type="ECO:0000256" key="5">
    <source>
        <dbReference type="ARBA" id="ARBA00022840"/>
    </source>
</evidence>
<dbReference type="PANTHER" id="PTHR46566">
    <property type="entry name" value="1-PHOSPHOFRUCTOKINASE-RELATED"/>
    <property type="match status" value="1"/>
</dbReference>
<dbReference type="EMBL" id="CAOF01000185">
    <property type="protein sequence ID" value="CCO49740.1"/>
    <property type="molecule type" value="Genomic_DNA"/>
</dbReference>
<dbReference type="NCBIfam" id="TIGR03828">
    <property type="entry name" value="pfkB"/>
    <property type="match status" value="1"/>
</dbReference>
<keyword evidence="5 8" id="KW-0067">ATP-binding</keyword>
<evidence type="ECO:0000256" key="1">
    <source>
        <dbReference type="ARBA" id="ARBA00010688"/>
    </source>
</evidence>
<organism evidence="10 11">
    <name type="scientific">Vibrio nigripulchritudo SOn1</name>
    <dbReference type="NCBI Taxonomy" id="1238450"/>
    <lineage>
        <taxon>Bacteria</taxon>
        <taxon>Pseudomonadati</taxon>
        <taxon>Pseudomonadota</taxon>
        <taxon>Gammaproteobacteria</taxon>
        <taxon>Vibrionales</taxon>
        <taxon>Vibrionaceae</taxon>
        <taxon>Vibrio</taxon>
    </lineage>
</organism>
<evidence type="ECO:0000256" key="4">
    <source>
        <dbReference type="ARBA" id="ARBA00022777"/>
    </source>
</evidence>
<dbReference type="FunFam" id="3.40.1190.20:FF:000001">
    <property type="entry name" value="Phosphofructokinase"/>
    <property type="match status" value="1"/>
</dbReference>
<dbReference type="Pfam" id="PF00294">
    <property type="entry name" value="PfkB"/>
    <property type="match status" value="1"/>
</dbReference>
<dbReference type="RefSeq" id="WP_022613771.1">
    <property type="nucleotide sequence ID" value="NZ_LK391965.1"/>
</dbReference>
<proteinExistence type="inferred from homology"/>
<dbReference type="GO" id="GO:0016052">
    <property type="term" value="P:carbohydrate catabolic process"/>
    <property type="evidence" value="ECO:0007669"/>
    <property type="project" value="UniProtKB-ARBA"/>
</dbReference>
<dbReference type="PANTHER" id="PTHR46566:SF5">
    <property type="entry name" value="1-PHOSPHOFRUCTOKINASE"/>
    <property type="match status" value="1"/>
</dbReference>
<dbReference type="InterPro" id="IPR002173">
    <property type="entry name" value="Carboh/pur_kinase_PfkB_CS"/>
</dbReference>
<feature type="domain" description="Carbohydrate kinase PfkB" evidence="9">
    <location>
        <begin position="21"/>
        <end position="293"/>
    </location>
</feature>
<dbReference type="PIRSF" id="PIRSF000535">
    <property type="entry name" value="1PFK/6PFK/LacC"/>
    <property type="match status" value="1"/>
</dbReference>
<comment type="caution">
    <text evidence="10">The sequence shown here is derived from an EMBL/GenBank/DDBJ whole genome shotgun (WGS) entry which is preliminary data.</text>
</comment>
<dbReference type="GO" id="GO:0044281">
    <property type="term" value="P:small molecule metabolic process"/>
    <property type="evidence" value="ECO:0007669"/>
    <property type="project" value="UniProtKB-ARBA"/>
</dbReference>
<dbReference type="AlphaFoldDB" id="A0AAV2VYR3"/>
<keyword evidence="2 7" id="KW-0808">Transferase</keyword>
<dbReference type="GO" id="GO:0008662">
    <property type="term" value="F:1-phosphofructokinase activity"/>
    <property type="evidence" value="ECO:0007669"/>
    <property type="project" value="UniProtKB-UniRule"/>
</dbReference>
<sequence length="315" mass="34064">MKKVVTITLNPALDLTGSLNALNQGGVSLVEQSSFHAAGKGVNVAQVLRDLGTEVAVTGFLGRDNQEMFCQLFEKIGAKDHFVRVNGATRINVKLVESNDKVSDVNFPGVSVSSSDKQKFEQKLKELSQEYDVFVLAGSLPVGVSPEECQNWISMLQDSGKHVLFDSSREALKTGLSASPWLIKPNEEELGYLVDKKIESIEECLNAAAYLDPFTIPNLVISLGAEGVLWKKEQRWLHAKPPKVDIVSTVGAGDTLVAGMCWAHLNQWDDKDALAFATALSALAVSQVGVGVPDIEKVSALQQTIKITSLTEAID</sequence>
<comment type="function">
    <text evidence="8">Catalyzes the ATP-dependent phosphorylation of fructose-l-phosphate to fructose-l,6-bisphosphate.</text>
</comment>
<evidence type="ECO:0000256" key="8">
    <source>
        <dbReference type="RuleBase" id="RU369061"/>
    </source>
</evidence>
<dbReference type="InterPro" id="IPR017583">
    <property type="entry name" value="Tagatose/fructose_Pkinase"/>
</dbReference>